<gene>
    <name evidence="1" type="ORF">POCTA_138.1.T0620039</name>
</gene>
<organism evidence="1 2">
    <name type="scientific">Paramecium octaurelia</name>
    <dbReference type="NCBI Taxonomy" id="43137"/>
    <lineage>
        <taxon>Eukaryota</taxon>
        <taxon>Sar</taxon>
        <taxon>Alveolata</taxon>
        <taxon>Ciliophora</taxon>
        <taxon>Intramacronucleata</taxon>
        <taxon>Oligohymenophorea</taxon>
        <taxon>Peniculida</taxon>
        <taxon>Parameciidae</taxon>
        <taxon>Paramecium</taxon>
    </lineage>
</organism>
<dbReference type="PANTHER" id="PTHR33706:SF1">
    <property type="entry name" value="TPR REPEAT PROTEIN"/>
    <property type="match status" value="1"/>
</dbReference>
<reference evidence="1" key="1">
    <citation type="submission" date="2021-01" db="EMBL/GenBank/DDBJ databases">
        <authorList>
            <consortium name="Genoscope - CEA"/>
            <person name="William W."/>
        </authorList>
    </citation>
    <scope>NUCLEOTIDE SEQUENCE</scope>
</reference>
<accession>A0A8S1VCK6</accession>
<sequence>MISNQEYCTEHPNSQIGGIYIGNQCPKIQRKLCMECILELKIPVEQILTKKEFLKQLLQRSNNLNMQNVLEQNQSKSIVKPFLNQIDLIEREIGLIFQSKRDSIKTISNDLTQGDNKFLNITKDSLNPFECSQEELDFLVNFMDSNIFEQWINQKNHINTAIQKLGLFLEGLTKYLFKASHLVGEIHKHFTLLQNQERKIQLEGVQRFQNRLMKTSFHLITKTNGDKLYQQNGETLKIEKNIVGSKRNDQVLLNIEQMKYLEFQGQYGINGYKYKQWNYLWKGKQVGGGNFNILGQKEGKWIDLCDDFWDNKQIFEEGDYQGDNRIGDWIISQKSQKIGGGAYEMGLKIGKWIELSRGYCDDFQTTQNGEYKNGKKVGQWDILQDNGKEVVGSMMQLAMRQKQESGLILIKDFPGIPKQLTLENIKMGKKWVNGIFGIKALFQISKINRLEVGHMMRLVMSQRQGSGLIQLRNFVMINKQHLRVYINMVRKLVNGKLGIKKKDQINQIQICKNNLYSAVYNNIISGIGFYDNDQKVGKWTDIMNVFTYYSQLIYQGEYKNGKKIGKWQIKYNNEKDIQRLAVDLIMRQKLGSGSMQVRDFVEIAKQLIAEHIQTGIKWVNGKFGTRTQLDIMKRLVVDCMKMNAVVLKMEYGLIQIRILILQNQQLIKVNIKMVKEWVYGWKWILKNRSSLKKLIMIIEHLQNIKEQQFINNLFEGFYD</sequence>
<protein>
    <submittedName>
        <fullName evidence="1">Uncharacterized protein</fullName>
    </submittedName>
</protein>
<dbReference type="PANTHER" id="PTHR33706">
    <property type="entry name" value="MORN VARIANT REPEAT PROTEIN"/>
    <property type="match status" value="1"/>
</dbReference>
<keyword evidence="2" id="KW-1185">Reference proteome</keyword>
<dbReference type="AlphaFoldDB" id="A0A8S1VCK6"/>
<comment type="caution">
    <text evidence="1">The sequence shown here is derived from an EMBL/GenBank/DDBJ whole genome shotgun (WGS) entry which is preliminary data.</text>
</comment>
<evidence type="ECO:0000313" key="2">
    <source>
        <dbReference type="Proteomes" id="UP000683925"/>
    </source>
</evidence>
<name>A0A8S1VCK6_PAROT</name>
<dbReference type="Proteomes" id="UP000683925">
    <property type="component" value="Unassembled WGS sequence"/>
</dbReference>
<evidence type="ECO:0000313" key="1">
    <source>
        <dbReference type="EMBL" id="CAD8173472.1"/>
    </source>
</evidence>
<proteinExistence type="predicted"/>
<dbReference type="EMBL" id="CAJJDP010000061">
    <property type="protein sequence ID" value="CAD8173472.1"/>
    <property type="molecule type" value="Genomic_DNA"/>
</dbReference>